<proteinExistence type="evidence at transcript level"/>
<dbReference type="AlphaFoldDB" id="F0X531"/>
<gene>
    <name evidence="2" type="ORF">CPATCC_003438</name>
</gene>
<evidence type="ECO:0000313" key="3">
    <source>
        <dbReference type="Proteomes" id="UP000593906"/>
    </source>
</evidence>
<reference evidence="1" key="1">
    <citation type="submission" date="2011-02" db="EMBL/GenBank/DDBJ databases">
        <title>Construction and analysis of full-length cDNA library of Cryptosporidium parvum.</title>
        <authorList>
            <person name="Yamagishi J."/>
            <person name="Wakaguri H."/>
            <person name="Sugano S."/>
            <person name="Kawano S."/>
            <person name="Fujisaki K."/>
            <person name="Sugimoto C."/>
            <person name="Watanabe J."/>
            <person name="Suzuki Y."/>
            <person name="Kimata I."/>
            <person name="Xuan X."/>
        </authorList>
    </citation>
    <scope>NUCLEOTIDE SEQUENCE</scope>
    <source>
        <strain evidence="1">HNJ-1</strain>
    </source>
</reference>
<dbReference type="VEuPathDB" id="CryptoDB:cgd7_2513"/>
<dbReference type="VEuPathDB" id="CryptoDB:CPATCC_0008330"/>
<organism evidence="1">
    <name type="scientific">Cryptosporidium parvum</name>
    <dbReference type="NCBI Taxonomy" id="5807"/>
    <lineage>
        <taxon>Eukaryota</taxon>
        <taxon>Sar</taxon>
        <taxon>Alveolata</taxon>
        <taxon>Apicomplexa</taxon>
        <taxon>Conoidasida</taxon>
        <taxon>Coccidia</taxon>
        <taxon>Eucoccidiorida</taxon>
        <taxon>Eimeriorina</taxon>
        <taxon>Cryptosporidiidae</taxon>
        <taxon>Cryptosporidium</taxon>
    </lineage>
</organism>
<accession>F0X531</accession>
<dbReference type="Proteomes" id="UP000593906">
    <property type="component" value="Chromosome 7"/>
</dbReference>
<name>F0X531_CRYPV</name>
<dbReference type="EMBL" id="FX115599">
    <property type="protein sequence ID" value="BAJ77702.1"/>
    <property type="molecule type" value="mRNA"/>
</dbReference>
<protein>
    <submittedName>
        <fullName evidence="1">Uncharacterized protein</fullName>
    </submittedName>
</protein>
<evidence type="ECO:0000313" key="1">
    <source>
        <dbReference type="EMBL" id="BAJ77702.1"/>
    </source>
</evidence>
<dbReference type="EMBL" id="CP044416">
    <property type="protein sequence ID" value="QOY40570.1"/>
    <property type="molecule type" value="Genomic_DNA"/>
</dbReference>
<reference evidence="2 3" key="2">
    <citation type="submission" date="2019-09" db="EMBL/GenBank/DDBJ databases">
        <title>Consistent, comparative and evidence-based genome assembly and annotation for Cryptosporidium parvum, C. hominis and C. tyzzeri.</title>
        <authorList>
            <person name="Baptista R.P."/>
            <person name="Li Y."/>
            <person name="Sateriale A."/>
            <person name="Ansell B."/>
            <person name="Jex A."/>
            <person name="Sanders M."/>
            <person name="Brooks K."/>
            <person name="Tracey A."/>
            <person name="Berriman M."/>
            <person name="Striepen B."/>
            <person name="Cotton J.A."/>
            <person name="Kissinger J.C."/>
        </authorList>
    </citation>
    <scope>NUCLEOTIDE SEQUENCE [LARGE SCALE GENOMIC DNA]</scope>
    <source>
        <strain evidence="2 3">IOWA-ATCC</strain>
    </source>
</reference>
<evidence type="ECO:0000313" key="2">
    <source>
        <dbReference type="EMBL" id="QOY40570.1"/>
    </source>
</evidence>
<sequence>MAIISHFPGQIYWAYVYFEGSFNLQFGIVKQCLEESFHSFCWWL</sequence>